<reference evidence="2" key="1">
    <citation type="submission" date="2014-11" db="EMBL/GenBank/DDBJ databases">
        <authorList>
            <person name="Amaro Gonzalez C."/>
        </authorList>
    </citation>
    <scope>NUCLEOTIDE SEQUENCE</scope>
</reference>
<dbReference type="EMBL" id="GBXM01092084">
    <property type="protein sequence ID" value="JAH16493.1"/>
    <property type="molecule type" value="Transcribed_RNA"/>
</dbReference>
<dbReference type="AlphaFoldDB" id="A0A0E9QK73"/>
<sequence length="82" mass="9349">MYIYCMNINKVLTWTHLPENNNDVMTITIITIVMALTVMLVVNTTVAISVLGLGFNAIPVILVYRDWVFRVILFVLLSCLIF</sequence>
<keyword evidence="1" id="KW-1133">Transmembrane helix</keyword>
<protein>
    <submittedName>
        <fullName evidence="2">Uncharacterized protein</fullName>
    </submittedName>
</protein>
<keyword evidence="1" id="KW-0472">Membrane</keyword>
<proteinExistence type="predicted"/>
<organism evidence="2">
    <name type="scientific">Anguilla anguilla</name>
    <name type="common">European freshwater eel</name>
    <name type="synonym">Muraena anguilla</name>
    <dbReference type="NCBI Taxonomy" id="7936"/>
    <lineage>
        <taxon>Eukaryota</taxon>
        <taxon>Metazoa</taxon>
        <taxon>Chordata</taxon>
        <taxon>Craniata</taxon>
        <taxon>Vertebrata</taxon>
        <taxon>Euteleostomi</taxon>
        <taxon>Actinopterygii</taxon>
        <taxon>Neopterygii</taxon>
        <taxon>Teleostei</taxon>
        <taxon>Anguilliformes</taxon>
        <taxon>Anguillidae</taxon>
        <taxon>Anguilla</taxon>
    </lineage>
</organism>
<evidence type="ECO:0000256" key="1">
    <source>
        <dbReference type="SAM" id="Phobius"/>
    </source>
</evidence>
<feature type="transmembrane region" description="Helical" evidence="1">
    <location>
        <begin position="61"/>
        <end position="81"/>
    </location>
</feature>
<feature type="transmembrane region" description="Helical" evidence="1">
    <location>
        <begin position="27"/>
        <end position="55"/>
    </location>
</feature>
<keyword evidence="1" id="KW-0812">Transmembrane</keyword>
<name>A0A0E9QK73_ANGAN</name>
<accession>A0A0E9QK73</accession>
<reference evidence="2" key="2">
    <citation type="journal article" date="2015" name="Fish Shellfish Immunol.">
        <title>Early steps in the European eel (Anguilla anguilla)-Vibrio vulnificus interaction in the gills: Role of the RtxA13 toxin.</title>
        <authorList>
            <person name="Callol A."/>
            <person name="Pajuelo D."/>
            <person name="Ebbesson L."/>
            <person name="Teles M."/>
            <person name="MacKenzie S."/>
            <person name="Amaro C."/>
        </authorList>
    </citation>
    <scope>NUCLEOTIDE SEQUENCE</scope>
</reference>
<evidence type="ECO:0000313" key="2">
    <source>
        <dbReference type="EMBL" id="JAH16493.1"/>
    </source>
</evidence>